<gene>
    <name evidence="21" type="ORF">EAI_08777</name>
</gene>
<feature type="region of interest" description="Disordered" evidence="17">
    <location>
        <begin position="1569"/>
        <end position="1613"/>
    </location>
</feature>
<dbReference type="SMART" id="SM00064">
    <property type="entry name" value="FYVE"/>
    <property type="match status" value="1"/>
</dbReference>
<keyword evidence="16" id="KW-0175">Coiled coil</keyword>
<feature type="compositionally biased region" description="Polar residues" evidence="17">
    <location>
        <begin position="1514"/>
        <end position="1524"/>
    </location>
</feature>
<evidence type="ECO:0000313" key="22">
    <source>
        <dbReference type="Proteomes" id="UP000008237"/>
    </source>
</evidence>
<dbReference type="FunCoup" id="E2B7V8">
    <property type="interactions" value="1861"/>
</dbReference>
<dbReference type="GO" id="GO:0090385">
    <property type="term" value="P:phagosome-lysosome fusion"/>
    <property type="evidence" value="ECO:0007669"/>
    <property type="project" value="TreeGrafter"/>
</dbReference>
<dbReference type="Gene3D" id="3.30.800.10">
    <property type="entry name" value="Phosphatidylinositol Phosphate Kinase II Beta"/>
    <property type="match status" value="1"/>
</dbReference>
<feature type="region of interest" description="Disordered" evidence="17">
    <location>
        <begin position="386"/>
        <end position="406"/>
    </location>
</feature>
<dbReference type="Pfam" id="PF01363">
    <property type="entry name" value="FYVE"/>
    <property type="match status" value="1"/>
</dbReference>
<evidence type="ECO:0000256" key="6">
    <source>
        <dbReference type="ARBA" id="ARBA00022741"/>
    </source>
</evidence>
<comment type="catalytic activity">
    <reaction evidence="13">
        <text>a 1,2-diacyl-sn-glycero-3-phospho-(1D-myo-inositol-3-phosphate) + ATP = a 1,2-diacyl-sn-glycero-3-phospho-(1D-myo-inositol-3,5-bisphosphate) + ADP + H(+)</text>
        <dbReference type="Rhea" id="RHEA:13609"/>
        <dbReference type="ChEBI" id="CHEBI:15378"/>
        <dbReference type="ChEBI" id="CHEBI:30616"/>
        <dbReference type="ChEBI" id="CHEBI:57923"/>
        <dbReference type="ChEBI" id="CHEBI:58088"/>
        <dbReference type="ChEBI" id="CHEBI:456216"/>
        <dbReference type="EC" id="2.7.1.150"/>
    </reaction>
    <physiologicalReaction direction="left-to-right" evidence="13">
        <dbReference type="Rhea" id="RHEA:13610"/>
    </physiologicalReaction>
</comment>
<feature type="domain" description="DEP" evidence="19">
    <location>
        <begin position="283"/>
        <end position="357"/>
    </location>
</feature>
<feature type="region of interest" description="Disordered" evidence="17">
    <location>
        <begin position="1687"/>
        <end position="1708"/>
    </location>
</feature>
<feature type="domain" description="FYVE-type" evidence="18">
    <location>
        <begin position="126"/>
        <end position="181"/>
    </location>
</feature>
<dbReference type="Proteomes" id="UP000008237">
    <property type="component" value="Unassembled WGS sequence"/>
</dbReference>
<keyword evidence="3" id="KW-0597">Phosphoprotein</keyword>
<feature type="compositionally biased region" description="Polar residues" evidence="17">
    <location>
        <begin position="1687"/>
        <end position="1698"/>
    </location>
</feature>
<dbReference type="STRING" id="610380.E2B7V8"/>
<evidence type="ECO:0000256" key="11">
    <source>
        <dbReference type="ARBA" id="ARBA00022840"/>
    </source>
</evidence>
<dbReference type="InterPro" id="IPR013083">
    <property type="entry name" value="Znf_RING/FYVE/PHD"/>
</dbReference>
<feature type="region of interest" description="Disordered" evidence="17">
    <location>
        <begin position="791"/>
        <end position="810"/>
    </location>
</feature>
<dbReference type="InterPro" id="IPR000306">
    <property type="entry name" value="Znf_FYVE"/>
</dbReference>
<dbReference type="PhylomeDB" id="E2B7V8"/>
<dbReference type="InterPro" id="IPR002423">
    <property type="entry name" value="Cpn60/GroEL/TCP-1"/>
</dbReference>
<feature type="domain" description="PIPK" evidence="20">
    <location>
        <begin position="1717"/>
        <end position="2052"/>
    </location>
</feature>
<feature type="compositionally biased region" description="Basic and acidic residues" evidence="17">
    <location>
        <begin position="1501"/>
        <end position="1513"/>
    </location>
</feature>
<dbReference type="InterPro" id="IPR036390">
    <property type="entry name" value="WH_DNA-bd_sf"/>
</dbReference>
<evidence type="ECO:0000259" key="18">
    <source>
        <dbReference type="PROSITE" id="PS50178"/>
    </source>
</evidence>
<evidence type="ECO:0000256" key="17">
    <source>
        <dbReference type="SAM" id="MobiDB-lite"/>
    </source>
</evidence>
<dbReference type="Pfam" id="PF01504">
    <property type="entry name" value="PIP5K"/>
    <property type="match status" value="1"/>
</dbReference>
<dbReference type="Gene3D" id="3.30.810.10">
    <property type="entry name" value="2-Layer Sandwich"/>
    <property type="match status" value="1"/>
</dbReference>
<dbReference type="InterPro" id="IPR002498">
    <property type="entry name" value="PInositol-4-P-4/5-kinase_core"/>
</dbReference>
<dbReference type="GO" id="GO:0032438">
    <property type="term" value="P:melanosome organization"/>
    <property type="evidence" value="ECO:0007669"/>
    <property type="project" value="TreeGrafter"/>
</dbReference>
<dbReference type="CDD" id="cd15725">
    <property type="entry name" value="FYVE_PIKfyve_Fab1"/>
    <property type="match status" value="1"/>
</dbReference>
<keyword evidence="6 15" id="KW-0547">Nucleotide-binding</keyword>
<dbReference type="GO" id="GO:1903426">
    <property type="term" value="P:regulation of reactive oxygen species biosynthetic process"/>
    <property type="evidence" value="ECO:0007669"/>
    <property type="project" value="TreeGrafter"/>
</dbReference>
<dbReference type="SMART" id="SM00049">
    <property type="entry name" value="DEP"/>
    <property type="match status" value="1"/>
</dbReference>
<feature type="coiled-coil region" evidence="16">
    <location>
        <begin position="1413"/>
        <end position="1447"/>
    </location>
</feature>
<evidence type="ECO:0000256" key="8">
    <source>
        <dbReference type="ARBA" id="ARBA00022771"/>
    </source>
</evidence>
<dbReference type="SUPFAM" id="SSF52029">
    <property type="entry name" value="GroEL apical domain-like"/>
    <property type="match status" value="1"/>
</dbReference>
<dbReference type="KEGG" id="hst:105192060"/>
<dbReference type="FunFam" id="3.30.40.10:FF:000057">
    <property type="entry name" value="1-phosphatidylinositol 3-phosphate 5-kinase isoform X1"/>
    <property type="match status" value="1"/>
</dbReference>
<evidence type="ECO:0000256" key="12">
    <source>
        <dbReference type="ARBA" id="ARBA00023136"/>
    </source>
</evidence>
<dbReference type="InterPro" id="IPR017455">
    <property type="entry name" value="Znf_FYVE-rel"/>
</dbReference>
<dbReference type="SUPFAM" id="SSF57903">
    <property type="entry name" value="FYVE/PHD zinc finger"/>
    <property type="match status" value="1"/>
</dbReference>
<dbReference type="EC" id="2.7.1.150" evidence="2"/>
<dbReference type="Gene3D" id="3.30.40.10">
    <property type="entry name" value="Zinc/RING finger domain, C3HC4 (zinc finger)"/>
    <property type="match status" value="1"/>
</dbReference>
<dbReference type="GO" id="GO:0005524">
    <property type="term" value="F:ATP binding"/>
    <property type="evidence" value="ECO:0007669"/>
    <property type="project" value="UniProtKB-UniRule"/>
</dbReference>
<dbReference type="GO" id="GO:0010008">
    <property type="term" value="C:endosome membrane"/>
    <property type="evidence" value="ECO:0007669"/>
    <property type="project" value="UniProtKB-SubCell"/>
</dbReference>
<dbReference type="FunFam" id="3.30.810.10:FF:000001">
    <property type="entry name" value="1-phosphatidylinositol 3-phosphate 5-kinase FAB1"/>
    <property type="match status" value="1"/>
</dbReference>
<evidence type="ECO:0000256" key="13">
    <source>
        <dbReference type="ARBA" id="ARBA00052820"/>
    </source>
</evidence>
<dbReference type="Pfam" id="PF00610">
    <property type="entry name" value="DEP"/>
    <property type="match status" value="1"/>
</dbReference>
<dbReference type="OMA" id="QSVWNDT"/>
<evidence type="ECO:0000313" key="21">
    <source>
        <dbReference type="EMBL" id="EFN88251.1"/>
    </source>
</evidence>
<evidence type="ECO:0000256" key="4">
    <source>
        <dbReference type="ARBA" id="ARBA00022679"/>
    </source>
</evidence>
<dbReference type="GO" id="GO:0046488">
    <property type="term" value="P:phosphatidylinositol metabolic process"/>
    <property type="evidence" value="ECO:0007669"/>
    <property type="project" value="UniProtKB-UniRule"/>
</dbReference>
<dbReference type="GO" id="GO:0035556">
    <property type="term" value="P:intracellular signal transduction"/>
    <property type="evidence" value="ECO:0007669"/>
    <property type="project" value="InterPro"/>
</dbReference>
<dbReference type="PROSITE" id="PS51455">
    <property type="entry name" value="PIPK"/>
    <property type="match status" value="1"/>
</dbReference>
<dbReference type="PANTHER" id="PTHR46715:SF1">
    <property type="entry name" value="1-PHOSPHATIDYLINOSITOL 3-PHOSPHATE 5-KINASE"/>
    <property type="match status" value="1"/>
</dbReference>
<keyword evidence="8 14" id="KW-0863">Zinc-finger</keyword>
<dbReference type="PROSITE" id="PS50178">
    <property type="entry name" value="ZF_FYVE"/>
    <property type="match status" value="1"/>
</dbReference>
<feature type="region of interest" description="Disordered" evidence="17">
    <location>
        <begin position="39"/>
        <end position="86"/>
    </location>
</feature>
<keyword evidence="10" id="KW-0862">Zinc</keyword>
<dbReference type="OrthoDB" id="158357at2759"/>
<feature type="compositionally biased region" description="Basic and acidic residues" evidence="17">
    <location>
        <begin position="52"/>
        <end position="74"/>
    </location>
</feature>
<dbReference type="Pfam" id="PF00118">
    <property type="entry name" value="Cpn60_TCP1"/>
    <property type="match status" value="1"/>
</dbReference>
<dbReference type="InterPro" id="IPR036388">
    <property type="entry name" value="WH-like_DNA-bd_sf"/>
</dbReference>
<feature type="region of interest" description="Disordered" evidence="17">
    <location>
        <begin position="851"/>
        <end position="871"/>
    </location>
</feature>
<comment type="subcellular location">
    <subcellularLocation>
        <location evidence="1">Endosome membrane</location>
    </subcellularLocation>
</comment>
<dbReference type="InterPro" id="IPR000591">
    <property type="entry name" value="DEP_dom"/>
</dbReference>
<keyword evidence="9 15" id="KW-0418">Kinase</keyword>
<evidence type="ECO:0000256" key="16">
    <source>
        <dbReference type="SAM" id="Coils"/>
    </source>
</evidence>
<evidence type="ECO:0000256" key="3">
    <source>
        <dbReference type="ARBA" id="ARBA00022553"/>
    </source>
</evidence>
<evidence type="ECO:0000259" key="19">
    <source>
        <dbReference type="PROSITE" id="PS50186"/>
    </source>
</evidence>
<dbReference type="CDD" id="cd17300">
    <property type="entry name" value="PIPKc_PIKfyve"/>
    <property type="match status" value="1"/>
</dbReference>
<organism evidence="22">
    <name type="scientific">Harpegnathos saltator</name>
    <name type="common">Jerdon's jumping ant</name>
    <dbReference type="NCBI Taxonomy" id="610380"/>
    <lineage>
        <taxon>Eukaryota</taxon>
        <taxon>Metazoa</taxon>
        <taxon>Ecdysozoa</taxon>
        <taxon>Arthropoda</taxon>
        <taxon>Hexapoda</taxon>
        <taxon>Insecta</taxon>
        <taxon>Pterygota</taxon>
        <taxon>Neoptera</taxon>
        <taxon>Endopterygota</taxon>
        <taxon>Hymenoptera</taxon>
        <taxon>Apocrita</taxon>
        <taxon>Aculeata</taxon>
        <taxon>Formicoidea</taxon>
        <taxon>Formicidae</taxon>
        <taxon>Ponerinae</taxon>
        <taxon>Ponerini</taxon>
        <taxon>Harpegnathos</taxon>
    </lineage>
</organism>
<evidence type="ECO:0000256" key="15">
    <source>
        <dbReference type="PROSITE-ProRule" id="PRU00781"/>
    </source>
</evidence>
<dbReference type="InParanoid" id="E2B7V8"/>
<dbReference type="InterPro" id="IPR027483">
    <property type="entry name" value="PInositol-4-P-4/5-kinase_C_sf"/>
</dbReference>
<dbReference type="PROSITE" id="PS50186">
    <property type="entry name" value="DEP"/>
    <property type="match status" value="1"/>
</dbReference>
<dbReference type="FunFam" id="3.50.7.10:FF:000007">
    <property type="entry name" value="1-phosphatidylinositol 3-phosphate 5-kinase isoform X1"/>
    <property type="match status" value="1"/>
</dbReference>
<evidence type="ECO:0000256" key="7">
    <source>
        <dbReference type="ARBA" id="ARBA00022753"/>
    </source>
</evidence>
<dbReference type="InterPro" id="IPR044769">
    <property type="entry name" value="PIKfyve_PIPKc"/>
</dbReference>
<keyword evidence="22" id="KW-1185">Reference proteome</keyword>
<evidence type="ECO:0000256" key="2">
    <source>
        <dbReference type="ARBA" id="ARBA00012009"/>
    </source>
</evidence>
<dbReference type="Gene3D" id="1.10.10.10">
    <property type="entry name" value="Winged helix-like DNA-binding domain superfamily/Winged helix DNA-binding domain"/>
    <property type="match status" value="1"/>
</dbReference>
<dbReference type="Gene3D" id="3.50.7.10">
    <property type="entry name" value="GroEL"/>
    <property type="match status" value="1"/>
</dbReference>
<dbReference type="InterPro" id="IPR027409">
    <property type="entry name" value="GroEL-like_apical_dom_sf"/>
</dbReference>
<evidence type="ECO:0000256" key="1">
    <source>
        <dbReference type="ARBA" id="ARBA00004608"/>
    </source>
</evidence>
<protein>
    <recommendedName>
        <fullName evidence="2">1-phosphatidylinositol-3-phosphate 5-kinase</fullName>
        <ecNumber evidence="2">2.7.1.150</ecNumber>
    </recommendedName>
</protein>
<feature type="region of interest" description="Disordered" evidence="17">
    <location>
        <begin position="912"/>
        <end position="936"/>
    </location>
</feature>
<dbReference type="InterPro" id="IPR043548">
    <property type="entry name" value="PIKfyve"/>
</dbReference>
<keyword evidence="7" id="KW-0967">Endosome</keyword>
<dbReference type="SUPFAM" id="SSF46785">
    <property type="entry name" value="Winged helix' DNA-binding domain"/>
    <property type="match status" value="1"/>
</dbReference>
<evidence type="ECO:0000259" key="20">
    <source>
        <dbReference type="PROSITE" id="PS51455"/>
    </source>
</evidence>
<keyword evidence="5" id="KW-0479">Metal-binding</keyword>
<evidence type="ECO:0000256" key="14">
    <source>
        <dbReference type="PROSITE-ProRule" id="PRU00091"/>
    </source>
</evidence>
<accession>E2B7V8</accession>
<evidence type="ECO:0000256" key="5">
    <source>
        <dbReference type="ARBA" id="ARBA00022723"/>
    </source>
</evidence>
<reference evidence="21 22" key="1">
    <citation type="journal article" date="2010" name="Science">
        <title>Genomic comparison of the ants Camponotus floridanus and Harpegnathos saltator.</title>
        <authorList>
            <person name="Bonasio R."/>
            <person name="Zhang G."/>
            <person name="Ye C."/>
            <person name="Mutti N.S."/>
            <person name="Fang X."/>
            <person name="Qin N."/>
            <person name="Donahue G."/>
            <person name="Yang P."/>
            <person name="Li Q."/>
            <person name="Li C."/>
            <person name="Zhang P."/>
            <person name="Huang Z."/>
            <person name="Berger S.L."/>
            <person name="Reinberg D."/>
            <person name="Wang J."/>
            <person name="Liebig J."/>
        </authorList>
    </citation>
    <scope>NUCLEOTIDE SEQUENCE [LARGE SCALE GENOMIC DNA]</scope>
    <source>
        <strain evidence="21 22">R22 G/1</strain>
    </source>
</reference>
<dbReference type="GO" id="GO:0008270">
    <property type="term" value="F:zinc ion binding"/>
    <property type="evidence" value="ECO:0007669"/>
    <property type="project" value="UniProtKB-KW"/>
</dbReference>
<dbReference type="SUPFAM" id="SSF56104">
    <property type="entry name" value="SAICAR synthase-like"/>
    <property type="match status" value="1"/>
</dbReference>
<dbReference type="EMBL" id="GL446209">
    <property type="protein sequence ID" value="EFN88251.1"/>
    <property type="molecule type" value="Genomic_DNA"/>
</dbReference>
<dbReference type="InterPro" id="IPR027484">
    <property type="entry name" value="PInositol-4-P-5-kinase_N"/>
</dbReference>
<evidence type="ECO:0000256" key="10">
    <source>
        <dbReference type="ARBA" id="ARBA00022833"/>
    </source>
</evidence>
<dbReference type="GO" id="GO:0000285">
    <property type="term" value="F:1-phosphatidylinositol-3-phosphate 5-kinase activity"/>
    <property type="evidence" value="ECO:0007669"/>
    <property type="project" value="UniProtKB-EC"/>
</dbReference>
<dbReference type="InterPro" id="IPR011011">
    <property type="entry name" value="Znf_FYVE_PHD"/>
</dbReference>
<keyword evidence="11 15" id="KW-0067">ATP-binding</keyword>
<sequence>MNKNMNSPSKLTEFAPLSPEESQPVVASLFSRFFNFARNSSGINDPTVSSNNDERSSSDSESWKQSESTERTPDDDSTSIINFPLDTHEGRSLPNVLKRISNIVALKSNNLRSYKDSQLRSYWMPDSVSKQCYECGERFTTFRRRHHCRVCGQIFCSKCCSDQIPGKIMGCTGDLRVCTYCCKVVLSYLQSSDMRSDLSADLKALQEDLQVKYGNNSPLLTRKHTNESMGDETLISRKPSVGYMEENYAIGRSGNSYLTSHERSLVLQNSASLRMICEELFRSGQAIPLQTHRIRLKSYHNCFLANELVNWMIAQNKAATRVQATAIGQALLEAGFIEPVVADNVFSDTATIFKPVQLSSLQSIDLLTEKQTTCDAQEPAWVKTIPQHDSTTDSESETKPTTSIPFGRVPSNIAQSTFGRLPSSSSSFYLDLNLEASTVTLKRPTSEDLTTISIDSSDGIVEQKEISFTKTHDCNLKMCDDLLSDTLQVHEFKEKNGWHRATNLRTVFGELNAYECLTSAYKAHEDSLIKQLLSKEGLSQTWSNTILSVAHQIVDHVRPDLNHDADNIDIRQYVQFKKCPGGSRDDCEIVSGVVCSKNIAHRGMNAMIAHPKILLLQCGLMYQRVEGKLLSLEPVMMQESEYLGHTVARITALGPDVVLVHRSVSRLAQDRLRECGVTLVLNVKLSVLKRVARCTGASIVNTIDAHISARYMLGTCKKFYLREFPDERRGVKTLMYFESCANPHLGATILLRGGSQVELKKVKSVTSMMIFAVYSWRLEKSFLMDEFAKPPSPKDNSFLDETSQKDVSPKLEQTEEIENYVVDEHQIQMVETKISSEINEEYVDSAFDDGQQSTRNAHATNQNTVAKDESSIYSSENILASDSLREVSSMLSEDSDPYDTLKLFKTKCKQAIPHDSKETASTSTTRENVTPRNDSKIKDDTFAFITDNTTEEHDNTAELFGNKEPCAEHKIEESFDRSKLIKDRLLSEEKRIYGESISDWSDPLHQYLNEEDEEGNMLDRTSPNGQCLSVADFPLFNKFKKSLEGTVLSVSPYLKFSIPYLETELGRNCLLRSFFPREIYYSAQFLDKMKEIRTNSVGMNEQYTSENPRANMRLKPQHPFVQARLTSYDSRDVQNMLANFRACGSRLYPTHNVLQQQPSSITPVESNNEQNAVTGNGVTNGAVNVCPDCLDPSSHQRLSVLFCSFSHTGNDTPAFCVNPWVVNMDMYGQNDIALGRFLERYCLTTEYKCPAQACRAQISQHVRRFAHDGGCVHISLSEMNSEPFVQENDDQILVWSKCVRCKSVSPVVPMSGDTWCLSFAKYLELRFYGGVYTRRGMDACQHSLHHDHYQYFTRKNMLAVFKFTRISQWEISLPPPLINIIYDPKQHANVIEEMKSLALKGDEVFSAIREKFAQVLQADLESLNIAKQQLTKEQQYFKNKIEEIQLKLTSPTLENKRLEGKTSERQVQALMFRIEDGIVILKRLISEAVFTWNSKLSEISTKRKDERPRRFTERSLTAGSNNMVDTDDYITEDTASESQLEDLSPMSADYNAVDAIAAMQADFQASTELVGTEHSDNESANNPDEAIAGNQGSPKIHQRSHSDVLPLSSDDISDKKKKKKTILSQLLPSVSVNHTIMNPLGPLEHYLLPLGSVVPIVVYESEPSSIIAYALDSHDYKHALQELLRTTKGSEFNSSPQPSRRKLPEGRDSSLDLVQSNEFKRPSVLSFFRGNSPNLANSPIESDKNVSGVESSNAVAGIAEPVVADDDKRTIKQQNYIEVQFNDATTNFFCRIYFAAQFAALRENVLPCGEDGYTRSLSRSVQWAAKGGKSGSAFCKTRDDRFIIKEMSRLEMQIFLDFAPNYFAYMEKCQQTKQPTLLGKIVGVYRVSFKNNTTNAALRTSVLVMENLFYNRIITDKFDLKGSMRNRLVNPDETCHEGELVLLDENLLNMSCDSPLYIRSHSKAVLNRAIEQDTKFLADNSVMDYSLLVGLEPSSDELVLGIIDYIRTFTWDKKLETMVKKSGILGGQGKLPTIISPEEYRARFIAAMHRYFLPVPDRWSGLGKGVETTS</sequence>
<evidence type="ECO:0000256" key="9">
    <source>
        <dbReference type="ARBA" id="ARBA00022777"/>
    </source>
</evidence>
<feature type="region of interest" description="Disordered" evidence="17">
    <location>
        <begin position="1501"/>
        <end position="1528"/>
    </location>
</feature>
<dbReference type="GO" id="GO:0052810">
    <property type="term" value="F:1-phosphatidylinositol-5-kinase activity"/>
    <property type="evidence" value="ECO:0007669"/>
    <property type="project" value="UniProtKB-ARBA"/>
</dbReference>
<proteinExistence type="predicted"/>
<dbReference type="PANTHER" id="PTHR46715">
    <property type="entry name" value="1-PHOSPHATIDYLINOSITOL 3-PHOSPHATE 5-KINASE"/>
    <property type="match status" value="1"/>
</dbReference>
<feature type="compositionally biased region" description="Polar residues" evidence="17">
    <location>
        <begin position="919"/>
        <end position="932"/>
    </location>
</feature>
<name>E2B7V8_HARSA</name>
<keyword evidence="12" id="KW-0472">Membrane</keyword>
<keyword evidence="4 15" id="KW-0808">Transferase</keyword>
<dbReference type="SMART" id="SM00330">
    <property type="entry name" value="PIPKc"/>
    <property type="match status" value="1"/>
</dbReference>
<dbReference type="CDD" id="cd03334">
    <property type="entry name" value="Fab1_TCP"/>
    <property type="match status" value="1"/>
</dbReference>